<evidence type="ECO:0000259" key="1">
    <source>
        <dbReference type="Pfam" id="PF13449"/>
    </source>
</evidence>
<comment type="caution">
    <text evidence="2">The sequence shown here is derived from an EMBL/GenBank/DDBJ whole genome shotgun (WGS) entry which is preliminary data.</text>
</comment>
<dbReference type="PANTHER" id="PTHR37957">
    <property type="entry name" value="BLR7070 PROTEIN"/>
    <property type="match status" value="1"/>
</dbReference>
<dbReference type="PANTHER" id="PTHR37957:SF1">
    <property type="entry name" value="PHYTASE-LIKE DOMAIN-CONTAINING PROTEIN"/>
    <property type="match status" value="1"/>
</dbReference>
<dbReference type="AlphaFoldDB" id="A0A6B3NIQ5"/>
<protein>
    <submittedName>
        <fullName evidence="2">Esterase-like activity of phytase family protein</fullName>
    </submittedName>
</protein>
<reference evidence="2" key="1">
    <citation type="submission" date="2019-11" db="EMBL/GenBank/DDBJ databases">
        <title>Genomic insights into an expanded diversity of filamentous marine cyanobacteria reveals the extraordinary biosynthetic potential of Moorea and Okeania.</title>
        <authorList>
            <person name="Ferreira Leao T."/>
            <person name="Wang M."/>
            <person name="Moss N."/>
            <person name="Da Silva R."/>
            <person name="Sanders J."/>
            <person name="Nurk S."/>
            <person name="Gurevich A."/>
            <person name="Humphrey G."/>
            <person name="Reher R."/>
            <person name="Zhu Q."/>
            <person name="Belda-Ferre P."/>
            <person name="Glukhov E."/>
            <person name="Rex R."/>
            <person name="Dorrestein P.C."/>
            <person name="Knight R."/>
            <person name="Pevzner P."/>
            <person name="Gerwick W.H."/>
            <person name="Gerwick L."/>
        </authorList>
    </citation>
    <scope>NUCLEOTIDE SEQUENCE</scope>
    <source>
        <strain evidence="2">SIO1C4</strain>
    </source>
</reference>
<name>A0A6B3NIQ5_9CYAN</name>
<dbReference type="Pfam" id="PF13449">
    <property type="entry name" value="Phytase-like"/>
    <property type="match status" value="1"/>
</dbReference>
<dbReference type="SUPFAM" id="SSF75011">
    <property type="entry name" value="3-carboxy-cis,cis-mucoante lactonizing enzyme"/>
    <property type="match status" value="1"/>
</dbReference>
<feature type="non-terminal residue" evidence="2">
    <location>
        <position position="1"/>
    </location>
</feature>
<feature type="domain" description="Phytase-like" evidence="1">
    <location>
        <begin position="21"/>
        <end position="165"/>
    </location>
</feature>
<dbReference type="InterPro" id="IPR027372">
    <property type="entry name" value="Phytase-like_dom"/>
</dbReference>
<dbReference type="EMBL" id="JAAHFQ010000551">
    <property type="protein sequence ID" value="NER30412.1"/>
    <property type="molecule type" value="Genomic_DNA"/>
</dbReference>
<gene>
    <name evidence="2" type="ORF">F6J89_23005</name>
</gene>
<evidence type="ECO:0000313" key="2">
    <source>
        <dbReference type="EMBL" id="NER30412.1"/>
    </source>
</evidence>
<organism evidence="2">
    <name type="scientific">Symploca sp. SIO1C4</name>
    <dbReference type="NCBI Taxonomy" id="2607765"/>
    <lineage>
        <taxon>Bacteria</taxon>
        <taxon>Bacillati</taxon>
        <taxon>Cyanobacteriota</taxon>
        <taxon>Cyanophyceae</taxon>
        <taxon>Coleofasciculales</taxon>
        <taxon>Coleofasciculaceae</taxon>
        <taxon>Symploca</taxon>
    </lineage>
</organism>
<sequence length="168" mass="18438">SIIQGENNNNHQGNSAFDTANDARFYTLDIDLSDGNLEQGYVTFKDVTTLLDTEGNPFPERGIDPEGIALTNKGTLFISSEGDANSLLNPFVNQFSLAGEQFQELTVPNKFLPTADGSSGIRNNQAFESLTITPDERFLYTAVENALIQDGPRSSLEEESAVRILLRF</sequence>
<accession>A0A6B3NIQ5</accession>
<proteinExistence type="predicted"/>